<evidence type="ECO:0000313" key="1">
    <source>
        <dbReference type="Proteomes" id="UP000046393"/>
    </source>
</evidence>
<dbReference type="WBParaSite" id="SMUV_0000091301-mRNA-1">
    <property type="protein sequence ID" value="SMUV_0000091301-mRNA-1"/>
    <property type="gene ID" value="SMUV_0000091301"/>
</dbReference>
<sequence length="67" mass="7058">MSTSVCSRFQVSSVGNVKNNEDDDTDANANAAAAPQSVEIVVDKAETVQAAVYSFTSALTQFTRDLA</sequence>
<keyword evidence="1" id="KW-1185">Reference proteome</keyword>
<reference evidence="2" key="1">
    <citation type="submission" date="2017-02" db="UniProtKB">
        <authorList>
            <consortium name="WormBaseParasite"/>
        </authorList>
    </citation>
    <scope>IDENTIFICATION</scope>
</reference>
<dbReference type="AlphaFoldDB" id="A0A0N5A9V6"/>
<organism evidence="1 2">
    <name type="scientific">Syphacia muris</name>
    <dbReference type="NCBI Taxonomy" id="451379"/>
    <lineage>
        <taxon>Eukaryota</taxon>
        <taxon>Metazoa</taxon>
        <taxon>Ecdysozoa</taxon>
        <taxon>Nematoda</taxon>
        <taxon>Chromadorea</taxon>
        <taxon>Rhabditida</taxon>
        <taxon>Spirurina</taxon>
        <taxon>Oxyuridomorpha</taxon>
        <taxon>Oxyuroidea</taxon>
        <taxon>Oxyuridae</taxon>
        <taxon>Syphacia</taxon>
    </lineage>
</organism>
<accession>A0A0N5A9V6</accession>
<proteinExistence type="predicted"/>
<name>A0A0N5A9V6_9BILA</name>
<evidence type="ECO:0000313" key="2">
    <source>
        <dbReference type="WBParaSite" id="SMUV_0000091301-mRNA-1"/>
    </source>
</evidence>
<protein>
    <submittedName>
        <fullName evidence="2">Ovule protein</fullName>
    </submittedName>
</protein>
<dbReference type="Proteomes" id="UP000046393">
    <property type="component" value="Unplaced"/>
</dbReference>